<evidence type="ECO:0000256" key="1">
    <source>
        <dbReference type="ARBA" id="ARBA00000085"/>
    </source>
</evidence>
<dbReference type="InterPro" id="IPR036097">
    <property type="entry name" value="HisK_dim/P_sf"/>
</dbReference>
<dbReference type="CDD" id="cd00082">
    <property type="entry name" value="HisKA"/>
    <property type="match status" value="1"/>
</dbReference>
<dbReference type="PANTHER" id="PTHR43065">
    <property type="entry name" value="SENSOR HISTIDINE KINASE"/>
    <property type="match status" value="1"/>
</dbReference>
<evidence type="ECO:0000259" key="10">
    <source>
        <dbReference type="PROSITE" id="PS50109"/>
    </source>
</evidence>
<dbReference type="Gene3D" id="3.30.565.10">
    <property type="entry name" value="Histidine kinase-like ATPase, C-terminal domain"/>
    <property type="match status" value="1"/>
</dbReference>
<feature type="transmembrane region" description="Helical" evidence="9">
    <location>
        <begin position="12"/>
        <end position="36"/>
    </location>
</feature>
<dbReference type="PRINTS" id="PR00344">
    <property type="entry name" value="BCTRLSENSOR"/>
</dbReference>
<dbReference type="EMBL" id="FOMJ01000006">
    <property type="protein sequence ID" value="SFD58289.1"/>
    <property type="molecule type" value="Genomic_DNA"/>
</dbReference>
<dbReference type="AlphaFoldDB" id="A0A1I1TI95"/>
<keyword evidence="9" id="KW-0472">Membrane</keyword>
<dbReference type="RefSeq" id="WP_093428534.1">
    <property type="nucleotide sequence ID" value="NZ_FOMJ01000006.1"/>
</dbReference>
<dbReference type="GO" id="GO:0005524">
    <property type="term" value="F:ATP binding"/>
    <property type="evidence" value="ECO:0007669"/>
    <property type="project" value="UniProtKB-KW"/>
</dbReference>
<evidence type="ECO:0000256" key="7">
    <source>
        <dbReference type="ARBA" id="ARBA00022840"/>
    </source>
</evidence>
<dbReference type="SMART" id="SM00388">
    <property type="entry name" value="HisKA"/>
    <property type="match status" value="1"/>
</dbReference>
<dbReference type="OrthoDB" id="1931120at2"/>
<feature type="transmembrane region" description="Helical" evidence="9">
    <location>
        <begin position="135"/>
        <end position="158"/>
    </location>
</feature>
<evidence type="ECO:0000256" key="2">
    <source>
        <dbReference type="ARBA" id="ARBA00012438"/>
    </source>
</evidence>
<dbReference type="SUPFAM" id="SSF55874">
    <property type="entry name" value="ATPase domain of HSP90 chaperone/DNA topoisomerase II/histidine kinase"/>
    <property type="match status" value="1"/>
</dbReference>
<dbReference type="EC" id="2.7.13.3" evidence="2"/>
<dbReference type="PANTHER" id="PTHR43065:SF10">
    <property type="entry name" value="PEROXIDE STRESS-ACTIVATED HISTIDINE KINASE MAK3"/>
    <property type="match status" value="1"/>
</dbReference>
<dbReference type="PROSITE" id="PS50109">
    <property type="entry name" value="HIS_KIN"/>
    <property type="match status" value="1"/>
</dbReference>
<evidence type="ECO:0000313" key="12">
    <source>
        <dbReference type="Proteomes" id="UP000198611"/>
    </source>
</evidence>
<evidence type="ECO:0000256" key="3">
    <source>
        <dbReference type="ARBA" id="ARBA00022553"/>
    </source>
</evidence>
<accession>A0A1I1TI95</accession>
<gene>
    <name evidence="11" type="ORF">SAMN05660831_01903</name>
</gene>
<keyword evidence="5" id="KW-0547">Nucleotide-binding</keyword>
<dbReference type="Pfam" id="PF02518">
    <property type="entry name" value="HATPase_c"/>
    <property type="match status" value="1"/>
</dbReference>
<evidence type="ECO:0000256" key="5">
    <source>
        <dbReference type="ARBA" id="ARBA00022741"/>
    </source>
</evidence>
<evidence type="ECO:0000313" key="11">
    <source>
        <dbReference type="EMBL" id="SFD58289.1"/>
    </source>
</evidence>
<evidence type="ECO:0000256" key="6">
    <source>
        <dbReference type="ARBA" id="ARBA00022777"/>
    </source>
</evidence>
<dbReference type="Gene3D" id="1.10.287.130">
    <property type="match status" value="1"/>
</dbReference>
<dbReference type="SUPFAM" id="SSF47384">
    <property type="entry name" value="Homodimeric domain of signal transducing histidine kinase"/>
    <property type="match status" value="1"/>
</dbReference>
<keyword evidence="8" id="KW-0902">Two-component regulatory system</keyword>
<dbReference type="InterPro" id="IPR005467">
    <property type="entry name" value="His_kinase_dom"/>
</dbReference>
<dbReference type="STRING" id="1123397.SAMN05660831_01903"/>
<comment type="catalytic activity">
    <reaction evidence="1">
        <text>ATP + protein L-histidine = ADP + protein N-phospho-L-histidine.</text>
        <dbReference type="EC" id="2.7.13.3"/>
    </reaction>
</comment>
<dbReference type="InterPro" id="IPR036890">
    <property type="entry name" value="HATPase_C_sf"/>
</dbReference>
<dbReference type="Proteomes" id="UP000198611">
    <property type="component" value="Unassembled WGS sequence"/>
</dbReference>
<keyword evidence="3" id="KW-0597">Phosphoprotein</keyword>
<reference evidence="11 12" key="1">
    <citation type="submission" date="2016-10" db="EMBL/GenBank/DDBJ databases">
        <authorList>
            <person name="de Groot N.N."/>
        </authorList>
    </citation>
    <scope>NUCLEOTIDE SEQUENCE [LARGE SCALE GENOMIC DNA]</scope>
    <source>
        <strain evidence="11 12">HL3</strain>
    </source>
</reference>
<dbReference type="InterPro" id="IPR003661">
    <property type="entry name" value="HisK_dim/P_dom"/>
</dbReference>
<dbReference type="InterPro" id="IPR004358">
    <property type="entry name" value="Sig_transdc_His_kin-like_C"/>
</dbReference>
<organism evidence="11 12">
    <name type="scientific">Thiohalospira halophila DSM 15071</name>
    <dbReference type="NCBI Taxonomy" id="1123397"/>
    <lineage>
        <taxon>Bacteria</taxon>
        <taxon>Pseudomonadati</taxon>
        <taxon>Pseudomonadota</taxon>
        <taxon>Gammaproteobacteria</taxon>
        <taxon>Thiohalospirales</taxon>
        <taxon>Thiohalospiraceae</taxon>
        <taxon>Thiohalospira</taxon>
    </lineage>
</organism>
<keyword evidence="6 11" id="KW-0418">Kinase</keyword>
<evidence type="ECO:0000256" key="4">
    <source>
        <dbReference type="ARBA" id="ARBA00022679"/>
    </source>
</evidence>
<dbReference type="GO" id="GO:0000155">
    <property type="term" value="F:phosphorelay sensor kinase activity"/>
    <property type="evidence" value="ECO:0007669"/>
    <property type="project" value="InterPro"/>
</dbReference>
<dbReference type="SMART" id="SM00387">
    <property type="entry name" value="HATPase_c"/>
    <property type="match status" value="1"/>
</dbReference>
<dbReference type="InterPro" id="IPR003594">
    <property type="entry name" value="HATPase_dom"/>
</dbReference>
<feature type="domain" description="Histidine kinase" evidence="10">
    <location>
        <begin position="245"/>
        <end position="450"/>
    </location>
</feature>
<evidence type="ECO:0000256" key="8">
    <source>
        <dbReference type="ARBA" id="ARBA00023012"/>
    </source>
</evidence>
<keyword evidence="9" id="KW-0812">Transmembrane</keyword>
<evidence type="ECO:0000256" key="9">
    <source>
        <dbReference type="SAM" id="Phobius"/>
    </source>
</evidence>
<dbReference type="Pfam" id="PF00512">
    <property type="entry name" value="HisKA"/>
    <property type="match status" value="1"/>
</dbReference>
<keyword evidence="7" id="KW-0067">ATP-binding</keyword>
<protein>
    <recommendedName>
        <fullName evidence="2">histidine kinase</fullName>
        <ecNumber evidence="2">2.7.13.3</ecNumber>
    </recommendedName>
</protein>
<dbReference type="CDD" id="cd00075">
    <property type="entry name" value="HATPase"/>
    <property type="match status" value="1"/>
</dbReference>
<proteinExistence type="predicted"/>
<name>A0A1I1TI95_9GAMM</name>
<keyword evidence="4" id="KW-0808">Transferase</keyword>
<sequence>MIPYPRTLSSMVTVYAGGGMLVLVLLVGLVFFQVVAGLQAETLRDHARMLARQTASVTLDAVMIHDYGTVERLARDLVAEESIPAVRIRDAAGRELAAAGDWPEAAVEVTEPIRLLGRDYGEVELAHAPPALTPVLLTSLLIGLGGMALLSGGLFLLLRRLFRHRLIRPVGELVGHMNPTTPPPPLPEGRVPREVALIRNRLAEMTTEVRSQLTALSRANARTERATARACQEQRLAAVGQLAAGLAHGLNTPLGNIRGYAQMAREGGEAERLEALDVIERQAGLCAGVVENLMTMAHPEGEAREVELGGWLEGLAGMLGPVARRQGGASVEVAGEGTGAITVDTAALEHILFNLVSNAEDAGASRVRVAVDEADEAEVAIAVIDDGPGIPEGLRERLFDPFATTKRAGEGTGLGLYVSRNLADSLGGRLELAATSSSGTRFRLILPRGAPTTACTPEER</sequence>
<keyword evidence="9" id="KW-1133">Transmembrane helix</keyword>
<keyword evidence="12" id="KW-1185">Reference proteome</keyword>